<accession>A0ABN7VET4</accession>
<sequence length="236" mass="28668">MDSHDRKPVFMTVELFIVNEINNKNPFLMIILRPIFTNNLKPTFKISKKNKKSIPETYHNDIETEEERTRNYHDRVIKKEVIDYDTLKNEFESEKKKFNKIIKDLERVIRRLNGEIREKDKDIEMLHKMLEKDNEISRLRRDYLREIDEFSARECVMSTEVCEIVNKNARLKKEYSKLKEFEIERTENIRKVEVKESEEHEQGQIDEDNSEEMYSWWRGEIFALNQIANEDRAMNE</sequence>
<evidence type="ECO:0000256" key="1">
    <source>
        <dbReference type="SAM" id="Coils"/>
    </source>
</evidence>
<keyword evidence="3" id="KW-1185">Reference proteome</keyword>
<proteinExistence type="predicted"/>
<dbReference type="Proteomes" id="UP000789901">
    <property type="component" value="Unassembled WGS sequence"/>
</dbReference>
<dbReference type="EMBL" id="CAJVQB010013652">
    <property type="protein sequence ID" value="CAG8763573.1"/>
    <property type="molecule type" value="Genomic_DNA"/>
</dbReference>
<evidence type="ECO:0000313" key="2">
    <source>
        <dbReference type="EMBL" id="CAG8763573.1"/>
    </source>
</evidence>
<protein>
    <submittedName>
        <fullName evidence="2">6879_t:CDS:1</fullName>
    </submittedName>
</protein>
<comment type="caution">
    <text evidence="2">The sequence shown here is derived from an EMBL/GenBank/DDBJ whole genome shotgun (WGS) entry which is preliminary data.</text>
</comment>
<gene>
    <name evidence="2" type="ORF">GMARGA_LOCUS17756</name>
</gene>
<name>A0ABN7VET4_GIGMA</name>
<keyword evidence="1" id="KW-0175">Coiled coil</keyword>
<evidence type="ECO:0000313" key="3">
    <source>
        <dbReference type="Proteomes" id="UP000789901"/>
    </source>
</evidence>
<organism evidence="2 3">
    <name type="scientific">Gigaspora margarita</name>
    <dbReference type="NCBI Taxonomy" id="4874"/>
    <lineage>
        <taxon>Eukaryota</taxon>
        <taxon>Fungi</taxon>
        <taxon>Fungi incertae sedis</taxon>
        <taxon>Mucoromycota</taxon>
        <taxon>Glomeromycotina</taxon>
        <taxon>Glomeromycetes</taxon>
        <taxon>Diversisporales</taxon>
        <taxon>Gigasporaceae</taxon>
        <taxon>Gigaspora</taxon>
    </lineage>
</organism>
<feature type="coiled-coil region" evidence="1">
    <location>
        <begin position="88"/>
        <end position="122"/>
    </location>
</feature>
<reference evidence="2 3" key="1">
    <citation type="submission" date="2021-06" db="EMBL/GenBank/DDBJ databases">
        <authorList>
            <person name="Kallberg Y."/>
            <person name="Tangrot J."/>
            <person name="Rosling A."/>
        </authorList>
    </citation>
    <scope>NUCLEOTIDE SEQUENCE [LARGE SCALE GENOMIC DNA]</scope>
    <source>
        <strain evidence="2 3">120-4 pot B 10/14</strain>
    </source>
</reference>